<dbReference type="KEGG" id="vg:40079799"/>
<accession>S5M8N4</accession>
<keyword evidence="3" id="KW-1185">Reference proteome</keyword>
<protein>
    <submittedName>
        <fullName evidence="2">Uncharacterized protein</fullName>
    </submittedName>
</protein>
<organism evidence="2 3">
    <name type="scientific">Enterococcus phage IMEEF1</name>
    <dbReference type="NCBI Taxonomy" id="1351735"/>
    <lineage>
        <taxon>Viruses</taxon>
        <taxon>Duplodnaviria</taxon>
        <taxon>Heunggongvirae</taxon>
        <taxon>Uroviricota</taxon>
        <taxon>Caudoviricetes</taxon>
        <taxon>Saphexavirus</taxon>
        <taxon>Saphexavirus IMEEF1</taxon>
    </lineage>
</organism>
<name>S5M8N4_9CAUD</name>
<sequence>MTNIILIVLTVAILKALEWAYKKLSERLDKSIKFSRKKAKKRFIVARVTEEQAYTLRLLKAISKDKEAVCEATNKALLEYGYEEAGGHSYEKAREKFSSLPDVKNGIPLDDLESDEEADVQPF</sequence>
<dbReference type="EMBL" id="KF192053">
    <property type="protein sequence ID" value="AGR49011.1"/>
    <property type="molecule type" value="Genomic_DNA"/>
</dbReference>
<proteinExistence type="predicted"/>
<reference evidence="2 3" key="1">
    <citation type="journal article" date="2013" name="PLoS ONE">
        <title>Characterization of Enterococcus faecalis Phage IME-EF1 and Its Endolysin.</title>
        <authorList>
            <person name="Zhang W."/>
            <person name="Mi Z."/>
            <person name="Yin X."/>
            <person name="Fan H."/>
            <person name="An X."/>
            <person name="Zhang Z."/>
            <person name="Chen J."/>
            <person name="Tong Y."/>
        </authorList>
    </citation>
    <scope>NUCLEOTIDE SEQUENCE [LARGE SCALE GENOMIC DNA]</scope>
</reference>
<evidence type="ECO:0000313" key="2">
    <source>
        <dbReference type="EMBL" id="AGR49011.1"/>
    </source>
</evidence>
<dbReference type="RefSeq" id="YP_009603911.1">
    <property type="nucleotide sequence ID" value="NC_041959.1"/>
</dbReference>
<dbReference type="GeneID" id="40079799"/>
<evidence type="ECO:0000313" key="3">
    <source>
        <dbReference type="Proteomes" id="UP000015088"/>
    </source>
</evidence>
<feature type="region of interest" description="Disordered" evidence="1">
    <location>
        <begin position="101"/>
        <end position="123"/>
    </location>
</feature>
<dbReference type="Proteomes" id="UP000015088">
    <property type="component" value="Segment"/>
</dbReference>
<evidence type="ECO:0000256" key="1">
    <source>
        <dbReference type="SAM" id="MobiDB-lite"/>
    </source>
</evidence>
<feature type="compositionally biased region" description="Acidic residues" evidence="1">
    <location>
        <begin position="110"/>
        <end position="123"/>
    </location>
</feature>
<dbReference type="OrthoDB" id="19046at10239"/>